<sequence length="268" mass="29561">MLLCLLGTGPRMHEGRSAQTNRSKGLGRGRSKTPPAWRSDQCDNSRILVERLIKPSILSRLRARRRRHFGSGRADEVRRLATSGEILGDQFCDGDRATYLPWSVENLSHIIGGSNGRSWSDGVGEAVRDASEKKILQVVLVSPQHTGTTNEQQHLNFERQIGTMLSRVPTSELRCPMCVPMSAIDFPWQPHGLASMPSHRQPMAGNLLAHILGNLGMRCQSLDCVPACMFKRAPRLGKHVHTSAHQCPMISGTGNGKRLPIDLPAKIN</sequence>
<dbReference type="Proteomes" id="UP000585474">
    <property type="component" value="Unassembled WGS sequence"/>
</dbReference>
<comment type="caution">
    <text evidence="2">The sequence shown here is derived from an EMBL/GenBank/DDBJ whole genome shotgun (WGS) entry which is preliminary data.</text>
</comment>
<reference evidence="2 3" key="1">
    <citation type="submission" date="2019-07" db="EMBL/GenBank/DDBJ databases">
        <title>De Novo Assembly of kiwifruit Actinidia rufa.</title>
        <authorList>
            <person name="Sugita-Konishi S."/>
            <person name="Sato K."/>
            <person name="Mori E."/>
            <person name="Abe Y."/>
            <person name="Kisaki G."/>
            <person name="Hamano K."/>
            <person name="Suezawa K."/>
            <person name="Otani M."/>
            <person name="Fukuda T."/>
            <person name="Manabe T."/>
            <person name="Gomi K."/>
            <person name="Tabuchi M."/>
            <person name="Akimitsu K."/>
            <person name="Kataoka I."/>
        </authorList>
    </citation>
    <scope>NUCLEOTIDE SEQUENCE [LARGE SCALE GENOMIC DNA]</scope>
    <source>
        <strain evidence="3">cv. Fuchu</strain>
    </source>
</reference>
<gene>
    <name evidence="2" type="ORF">Acr_07g0006500</name>
</gene>
<proteinExistence type="predicted"/>
<accession>A0A7J0EVL6</accession>
<dbReference type="AlphaFoldDB" id="A0A7J0EVL6"/>
<protein>
    <submittedName>
        <fullName evidence="2">Uncharacterized protein</fullName>
    </submittedName>
</protein>
<organism evidence="2 3">
    <name type="scientific">Actinidia rufa</name>
    <dbReference type="NCBI Taxonomy" id="165716"/>
    <lineage>
        <taxon>Eukaryota</taxon>
        <taxon>Viridiplantae</taxon>
        <taxon>Streptophyta</taxon>
        <taxon>Embryophyta</taxon>
        <taxon>Tracheophyta</taxon>
        <taxon>Spermatophyta</taxon>
        <taxon>Magnoliopsida</taxon>
        <taxon>eudicotyledons</taxon>
        <taxon>Gunneridae</taxon>
        <taxon>Pentapetalae</taxon>
        <taxon>asterids</taxon>
        <taxon>Ericales</taxon>
        <taxon>Actinidiaceae</taxon>
        <taxon>Actinidia</taxon>
    </lineage>
</organism>
<evidence type="ECO:0000256" key="1">
    <source>
        <dbReference type="SAM" id="MobiDB-lite"/>
    </source>
</evidence>
<keyword evidence="3" id="KW-1185">Reference proteome</keyword>
<dbReference type="EMBL" id="BJWL01000007">
    <property type="protein sequence ID" value="GFY90453.1"/>
    <property type="molecule type" value="Genomic_DNA"/>
</dbReference>
<evidence type="ECO:0000313" key="2">
    <source>
        <dbReference type="EMBL" id="GFY90453.1"/>
    </source>
</evidence>
<evidence type="ECO:0000313" key="3">
    <source>
        <dbReference type="Proteomes" id="UP000585474"/>
    </source>
</evidence>
<name>A0A7J0EVL6_9ERIC</name>
<feature type="region of interest" description="Disordered" evidence="1">
    <location>
        <begin position="7"/>
        <end position="40"/>
    </location>
</feature>